<keyword evidence="1" id="KW-1133">Transmembrane helix</keyword>
<dbReference type="EMBL" id="JBDFQZ010000012">
    <property type="protein sequence ID" value="KAK9673642.1"/>
    <property type="molecule type" value="Genomic_DNA"/>
</dbReference>
<evidence type="ECO:0000313" key="2">
    <source>
        <dbReference type="EMBL" id="KAK9673642.1"/>
    </source>
</evidence>
<organism evidence="2 3">
    <name type="scientific">Saponaria officinalis</name>
    <name type="common">Common soapwort</name>
    <name type="synonym">Lychnis saponaria</name>
    <dbReference type="NCBI Taxonomy" id="3572"/>
    <lineage>
        <taxon>Eukaryota</taxon>
        <taxon>Viridiplantae</taxon>
        <taxon>Streptophyta</taxon>
        <taxon>Embryophyta</taxon>
        <taxon>Tracheophyta</taxon>
        <taxon>Spermatophyta</taxon>
        <taxon>Magnoliopsida</taxon>
        <taxon>eudicotyledons</taxon>
        <taxon>Gunneridae</taxon>
        <taxon>Pentapetalae</taxon>
        <taxon>Caryophyllales</taxon>
        <taxon>Caryophyllaceae</taxon>
        <taxon>Caryophylleae</taxon>
        <taxon>Saponaria</taxon>
    </lineage>
</organism>
<comment type="caution">
    <text evidence="2">The sequence shown here is derived from an EMBL/GenBank/DDBJ whole genome shotgun (WGS) entry which is preliminary data.</text>
</comment>
<keyword evidence="1" id="KW-0472">Membrane</keyword>
<evidence type="ECO:0000256" key="1">
    <source>
        <dbReference type="SAM" id="Phobius"/>
    </source>
</evidence>
<accession>A0AAW1HC53</accession>
<sequence length="163" mass="18727">MHNHLWALSPQTPLPLQTLSSYNNNYTTNKLFIFSSPWPVTRRRCSNKWRVLGMEREPGFEVDQDKAREALNELDLQLESLSNKQITPPKIKASSLENMNVQMREDPPEITGPVLGYLAFILFVFSIFYNIFFLTVIKPAVDGQQDIVVSNVTKTDAWIQTQP</sequence>
<dbReference type="Proteomes" id="UP001443914">
    <property type="component" value="Unassembled WGS sequence"/>
</dbReference>
<proteinExistence type="predicted"/>
<feature type="transmembrane region" description="Helical" evidence="1">
    <location>
        <begin position="114"/>
        <end position="137"/>
    </location>
</feature>
<dbReference type="PANTHER" id="PTHR37716">
    <property type="entry name" value="OS07G0568900 PROTEIN"/>
    <property type="match status" value="1"/>
</dbReference>
<keyword evidence="3" id="KW-1185">Reference proteome</keyword>
<protein>
    <submittedName>
        <fullName evidence="2">Uncharacterized protein</fullName>
    </submittedName>
</protein>
<evidence type="ECO:0000313" key="3">
    <source>
        <dbReference type="Proteomes" id="UP001443914"/>
    </source>
</evidence>
<keyword evidence="1" id="KW-0812">Transmembrane</keyword>
<reference evidence="2" key="1">
    <citation type="submission" date="2024-03" db="EMBL/GenBank/DDBJ databases">
        <title>WGS assembly of Saponaria officinalis var. Norfolk2.</title>
        <authorList>
            <person name="Jenkins J."/>
            <person name="Shu S."/>
            <person name="Grimwood J."/>
            <person name="Barry K."/>
            <person name="Goodstein D."/>
            <person name="Schmutz J."/>
            <person name="Leebens-Mack J."/>
            <person name="Osbourn A."/>
        </authorList>
    </citation>
    <scope>NUCLEOTIDE SEQUENCE [LARGE SCALE GENOMIC DNA]</scope>
    <source>
        <strain evidence="2">JIC</strain>
    </source>
</reference>
<dbReference type="GO" id="GO:0009535">
    <property type="term" value="C:chloroplast thylakoid membrane"/>
    <property type="evidence" value="ECO:0007669"/>
    <property type="project" value="TreeGrafter"/>
</dbReference>
<gene>
    <name evidence="2" type="ORF">RND81_12G180800</name>
</gene>
<name>A0AAW1HC53_SAPOF</name>
<dbReference type="PANTHER" id="PTHR37716:SF1">
    <property type="entry name" value="OS07G0568900 PROTEIN"/>
    <property type="match status" value="1"/>
</dbReference>
<dbReference type="AlphaFoldDB" id="A0AAW1HC53"/>